<keyword evidence="3" id="KW-1185">Reference proteome</keyword>
<organism evidence="2 3">
    <name type="scientific">Arcticibacterium luteifluviistationis</name>
    <dbReference type="NCBI Taxonomy" id="1784714"/>
    <lineage>
        <taxon>Bacteria</taxon>
        <taxon>Pseudomonadati</taxon>
        <taxon>Bacteroidota</taxon>
        <taxon>Cytophagia</taxon>
        <taxon>Cytophagales</taxon>
        <taxon>Leadbetterellaceae</taxon>
        <taxon>Arcticibacterium</taxon>
    </lineage>
</organism>
<dbReference type="OrthoDB" id="955314at2"/>
<feature type="transmembrane region" description="Helical" evidence="1">
    <location>
        <begin position="45"/>
        <end position="63"/>
    </location>
</feature>
<feature type="transmembrane region" description="Helical" evidence="1">
    <location>
        <begin position="6"/>
        <end position="25"/>
    </location>
</feature>
<keyword evidence="1" id="KW-0812">Transmembrane</keyword>
<keyword evidence="1" id="KW-1133">Transmembrane helix</keyword>
<evidence type="ECO:0000256" key="1">
    <source>
        <dbReference type="SAM" id="Phobius"/>
    </source>
</evidence>
<dbReference type="EMBL" id="CP029480">
    <property type="protein sequence ID" value="AWW00454.1"/>
    <property type="molecule type" value="Genomic_DNA"/>
</dbReference>
<reference evidence="2 3" key="1">
    <citation type="submission" date="2018-05" db="EMBL/GenBank/DDBJ databases">
        <title>Complete genome sequence of Arcticibacterium luteifluviistationis SM1504T, a cytophagaceae bacterium isolated from Arctic surface seawater.</title>
        <authorList>
            <person name="Li Y."/>
            <person name="Qin Q.-L."/>
        </authorList>
    </citation>
    <scope>NUCLEOTIDE SEQUENCE [LARGE SCALE GENOMIC DNA]</scope>
    <source>
        <strain evidence="2 3">SM1504</strain>
    </source>
</reference>
<dbReference type="AlphaFoldDB" id="A0A2Z4GI39"/>
<dbReference type="RefSeq" id="WP_111373820.1">
    <property type="nucleotide sequence ID" value="NZ_CP029480.1"/>
</dbReference>
<evidence type="ECO:0000313" key="3">
    <source>
        <dbReference type="Proteomes" id="UP000249873"/>
    </source>
</evidence>
<proteinExistence type="predicted"/>
<gene>
    <name evidence="2" type="ORF">DJ013_20645</name>
</gene>
<feature type="transmembrane region" description="Helical" evidence="1">
    <location>
        <begin position="106"/>
        <end position="126"/>
    </location>
</feature>
<protein>
    <submittedName>
        <fullName evidence="2">Uncharacterized protein</fullName>
    </submittedName>
</protein>
<accession>A0A2Z4GI39</accession>
<evidence type="ECO:0000313" key="2">
    <source>
        <dbReference type="EMBL" id="AWW00454.1"/>
    </source>
</evidence>
<sequence length="141" mass="15712">MNLKNIGAIIILGITDAYLISHPNLIGKLGVFIFKYSMIKTFPSALITVFITLGICSGITYLIEKNGAKTWAKYLLWTCTVLSLFILAQVIYKFSSGAYARTGKPFVWGLILLPTLMLYLFGTAWFTSKATETNTPEKEEL</sequence>
<dbReference type="KEGG" id="als:DJ013_20645"/>
<keyword evidence="1" id="KW-0472">Membrane</keyword>
<feature type="transmembrane region" description="Helical" evidence="1">
    <location>
        <begin position="75"/>
        <end position="94"/>
    </location>
</feature>
<name>A0A2Z4GI39_9BACT</name>
<dbReference type="Proteomes" id="UP000249873">
    <property type="component" value="Chromosome"/>
</dbReference>